<name>A0A6J5Y9Y1_PRUAR</name>
<dbReference type="PANTHER" id="PTHR31373:SF17">
    <property type="entry name" value="OS06G0652100 PROTEIN"/>
    <property type="match status" value="1"/>
</dbReference>
<dbReference type="Proteomes" id="UP000507245">
    <property type="component" value="Unassembled WGS sequence"/>
</dbReference>
<dbReference type="AlphaFoldDB" id="A0A6J5Y9Y1"/>
<dbReference type="PANTHER" id="PTHR31373">
    <property type="entry name" value="OS06G0652100 PROTEIN"/>
    <property type="match status" value="1"/>
</dbReference>
<dbReference type="OrthoDB" id="1149618at2759"/>
<dbReference type="EMBL" id="CAEKKB010000008">
    <property type="protein sequence ID" value="CAB4321227.1"/>
    <property type="molecule type" value="Genomic_DNA"/>
</dbReference>
<sequence length="202" mass="22813">MVCVGVSSPAPFHCVKALRRGFSHPNQNHRWSLVFEKQKLWHHQTAVNTDRRRSYEVERYLEEVKVAAARGGGGSICIIKLNALVPREIINYACYADFREAAELQWKAMVEDIKHQQKQRKGLGNFKNCLAMCLLTDMLGNHRISALSLGLVMSEISEEPWKGTVITFGDSPYELLLLLHSIQGRGGPWGVRGVKPHRAPKI</sequence>
<protein>
    <submittedName>
        <fullName evidence="1">Uncharacterized protein</fullName>
    </submittedName>
</protein>
<accession>A0A6J5Y9Y1</accession>
<organism evidence="1 2">
    <name type="scientific">Prunus armeniaca</name>
    <name type="common">Apricot</name>
    <name type="synonym">Armeniaca vulgaris</name>
    <dbReference type="NCBI Taxonomy" id="36596"/>
    <lineage>
        <taxon>Eukaryota</taxon>
        <taxon>Viridiplantae</taxon>
        <taxon>Streptophyta</taxon>
        <taxon>Embryophyta</taxon>
        <taxon>Tracheophyta</taxon>
        <taxon>Spermatophyta</taxon>
        <taxon>Magnoliopsida</taxon>
        <taxon>eudicotyledons</taxon>
        <taxon>Gunneridae</taxon>
        <taxon>Pentapetalae</taxon>
        <taxon>rosids</taxon>
        <taxon>fabids</taxon>
        <taxon>Rosales</taxon>
        <taxon>Rosaceae</taxon>
        <taxon>Amygdaloideae</taxon>
        <taxon>Amygdaleae</taxon>
        <taxon>Prunus</taxon>
    </lineage>
</organism>
<gene>
    <name evidence="1" type="ORF">ORAREDHAP_LOCUS50356</name>
</gene>
<evidence type="ECO:0000313" key="1">
    <source>
        <dbReference type="EMBL" id="CAB4321227.1"/>
    </source>
</evidence>
<proteinExistence type="predicted"/>
<keyword evidence="2" id="KW-1185">Reference proteome</keyword>
<evidence type="ECO:0000313" key="2">
    <source>
        <dbReference type="Proteomes" id="UP000507245"/>
    </source>
</evidence>
<dbReference type="InterPro" id="IPR011205">
    <property type="entry name" value="UCP015417_vWA"/>
</dbReference>
<reference evidence="2" key="1">
    <citation type="journal article" date="2020" name="Genome Biol.">
        <title>Gamete binning: chromosome-level and haplotype-resolved genome assembly enabled by high-throughput single-cell sequencing of gamete genomes.</title>
        <authorList>
            <person name="Campoy J.A."/>
            <person name="Sun H."/>
            <person name="Goel M."/>
            <person name="Jiao W.-B."/>
            <person name="Folz-Donahue K."/>
            <person name="Wang N."/>
            <person name="Rubio M."/>
            <person name="Liu C."/>
            <person name="Kukat C."/>
            <person name="Ruiz D."/>
            <person name="Huettel B."/>
            <person name="Schneeberger K."/>
        </authorList>
    </citation>
    <scope>NUCLEOTIDE SEQUENCE [LARGE SCALE GENOMIC DNA]</scope>
    <source>
        <strain evidence="2">cv. Rojo Pasion</strain>
    </source>
</reference>